<dbReference type="InterPro" id="IPR032466">
    <property type="entry name" value="Metal_Hydrolase"/>
</dbReference>
<feature type="domain" description="Amidohydrolase-related" evidence="4">
    <location>
        <begin position="1"/>
        <end position="129"/>
    </location>
</feature>
<dbReference type="SUPFAM" id="SSF51556">
    <property type="entry name" value="Metallo-dependent hydrolases"/>
    <property type="match status" value="1"/>
</dbReference>
<sequence>AIKDGTIDVIATDHAPHLLVDKEKEFDNAPFGLIGLETALSLAVTRLIDKKILTWPGLIRKLTFNPSQILHYNRGTLKAGAVADLVIIDPKRKWIYSKDQIKSKSQNSPFIDWEMKAKVEQVFVAGKMVLDVL</sequence>
<keyword evidence="3" id="KW-0378">Hydrolase</keyword>
<reference evidence="5" key="1">
    <citation type="journal article" date="2014" name="Front. Microbiol.">
        <title>High frequency of phylogenetically diverse reductive dehalogenase-homologous genes in deep subseafloor sedimentary metagenomes.</title>
        <authorList>
            <person name="Kawai M."/>
            <person name="Futagami T."/>
            <person name="Toyoda A."/>
            <person name="Takaki Y."/>
            <person name="Nishi S."/>
            <person name="Hori S."/>
            <person name="Arai W."/>
            <person name="Tsubouchi T."/>
            <person name="Morono Y."/>
            <person name="Uchiyama I."/>
            <person name="Ito T."/>
            <person name="Fujiyama A."/>
            <person name="Inagaki F."/>
            <person name="Takami H."/>
        </authorList>
    </citation>
    <scope>NUCLEOTIDE SEQUENCE</scope>
    <source>
        <strain evidence="5">Expedition CK06-06</strain>
    </source>
</reference>
<name>X1BWP1_9ZZZZ</name>
<dbReference type="InterPro" id="IPR002195">
    <property type="entry name" value="Dihydroorotase_CS"/>
</dbReference>
<dbReference type="EMBL" id="BART01026716">
    <property type="protein sequence ID" value="GAH00216.1"/>
    <property type="molecule type" value="Genomic_DNA"/>
</dbReference>
<organism evidence="5">
    <name type="scientific">marine sediment metagenome</name>
    <dbReference type="NCBI Taxonomy" id="412755"/>
    <lineage>
        <taxon>unclassified sequences</taxon>
        <taxon>metagenomes</taxon>
        <taxon>ecological metagenomes</taxon>
    </lineage>
</organism>
<evidence type="ECO:0000259" key="4">
    <source>
        <dbReference type="Pfam" id="PF01979"/>
    </source>
</evidence>
<dbReference type="SUPFAM" id="SSF51338">
    <property type="entry name" value="Composite domain of metallo-dependent hydrolases"/>
    <property type="match status" value="1"/>
</dbReference>
<dbReference type="GO" id="GO:0005737">
    <property type="term" value="C:cytoplasm"/>
    <property type="evidence" value="ECO:0007669"/>
    <property type="project" value="TreeGrafter"/>
</dbReference>
<evidence type="ECO:0000256" key="3">
    <source>
        <dbReference type="ARBA" id="ARBA00022801"/>
    </source>
</evidence>
<comment type="caution">
    <text evidence="5">The sequence shown here is derived from an EMBL/GenBank/DDBJ whole genome shotgun (WGS) entry which is preliminary data.</text>
</comment>
<dbReference type="Gene3D" id="3.20.20.140">
    <property type="entry name" value="Metal-dependent hydrolases"/>
    <property type="match status" value="1"/>
</dbReference>
<dbReference type="InterPro" id="IPR011059">
    <property type="entry name" value="Metal-dep_hydrolase_composite"/>
</dbReference>
<evidence type="ECO:0000256" key="1">
    <source>
        <dbReference type="ARBA" id="ARBA00001947"/>
    </source>
</evidence>
<protein>
    <recommendedName>
        <fullName evidence="4">Amidohydrolase-related domain-containing protein</fullName>
    </recommendedName>
</protein>
<dbReference type="GO" id="GO:0006145">
    <property type="term" value="P:purine nucleobase catabolic process"/>
    <property type="evidence" value="ECO:0007669"/>
    <property type="project" value="TreeGrafter"/>
</dbReference>
<dbReference type="PANTHER" id="PTHR43668:SF2">
    <property type="entry name" value="ALLANTOINASE"/>
    <property type="match status" value="1"/>
</dbReference>
<dbReference type="Pfam" id="PF01979">
    <property type="entry name" value="Amidohydro_1"/>
    <property type="match status" value="1"/>
</dbReference>
<comment type="cofactor">
    <cofactor evidence="1">
        <name>Zn(2+)</name>
        <dbReference type="ChEBI" id="CHEBI:29105"/>
    </cofactor>
</comment>
<dbReference type="PANTHER" id="PTHR43668">
    <property type="entry name" value="ALLANTOINASE"/>
    <property type="match status" value="1"/>
</dbReference>
<proteinExistence type="predicted"/>
<dbReference type="GO" id="GO:0004038">
    <property type="term" value="F:allantoinase activity"/>
    <property type="evidence" value="ECO:0007669"/>
    <property type="project" value="TreeGrafter"/>
</dbReference>
<dbReference type="InterPro" id="IPR050138">
    <property type="entry name" value="DHOase/Allantoinase_Hydrolase"/>
</dbReference>
<gene>
    <name evidence="5" type="ORF">S01H4_47555</name>
</gene>
<dbReference type="InterPro" id="IPR006680">
    <property type="entry name" value="Amidohydro-rel"/>
</dbReference>
<evidence type="ECO:0000313" key="5">
    <source>
        <dbReference type="EMBL" id="GAH00216.1"/>
    </source>
</evidence>
<dbReference type="GO" id="GO:0046872">
    <property type="term" value="F:metal ion binding"/>
    <property type="evidence" value="ECO:0007669"/>
    <property type="project" value="UniProtKB-KW"/>
</dbReference>
<keyword evidence="2" id="KW-0479">Metal-binding</keyword>
<accession>X1BWP1</accession>
<feature type="non-terminal residue" evidence="5">
    <location>
        <position position="1"/>
    </location>
</feature>
<dbReference type="AlphaFoldDB" id="X1BWP1"/>
<evidence type="ECO:0000256" key="2">
    <source>
        <dbReference type="ARBA" id="ARBA00022723"/>
    </source>
</evidence>
<dbReference type="PROSITE" id="PS00483">
    <property type="entry name" value="DIHYDROOROTASE_2"/>
    <property type="match status" value="1"/>
</dbReference>